<dbReference type="WBParaSite" id="EgrG_001184600">
    <property type="protein sequence ID" value="EgrG_001184600"/>
    <property type="gene ID" value="EgrG_001184600"/>
</dbReference>
<dbReference type="InterPro" id="IPR011029">
    <property type="entry name" value="DEATH-like_dom_sf"/>
</dbReference>
<reference evidence="2 3" key="1">
    <citation type="journal article" date="2013" name="Nature">
        <title>The genomes of four tapeworm species reveal adaptations to parasitism.</title>
        <authorList>
            <person name="Tsai I.J."/>
            <person name="Zarowiecki M."/>
            <person name="Holroyd N."/>
            <person name="Garciarrubio A."/>
            <person name="Sanchez-Flores A."/>
            <person name="Brooks K.L."/>
            <person name="Tracey A."/>
            <person name="Bobes R.J."/>
            <person name="Fragoso G."/>
            <person name="Sciutto E."/>
            <person name="Aslett M."/>
            <person name="Beasley H."/>
            <person name="Bennett H.M."/>
            <person name="Cai J."/>
            <person name="Camicia F."/>
            <person name="Clark R."/>
            <person name="Cucher M."/>
            <person name="De Silva N."/>
            <person name="Day T.A."/>
            <person name="Deplazes P."/>
            <person name="Estrada K."/>
            <person name="Fernandez C."/>
            <person name="Holland P.W."/>
            <person name="Hou J."/>
            <person name="Hu S."/>
            <person name="Huckvale T."/>
            <person name="Hung S.S."/>
            <person name="Kamenetzky L."/>
            <person name="Keane J.A."/>
            <person name="Kiss F."/>
            <person name="Koziol U."/>
            <person name="Lambert O."/>
            <person name="Liu K."/>
            <person name="Luo X."/>
            <person name="Luo Y."/>
            <person name="Macchiaroli N."/>
            <person name="Nichol S."/>
            <person name="Paps J."/>
            <person name="Parkinson J."/>
            <person name="Pouchkina-Stantcheva N."/>
            <person name="Riddiford N."/>
            <person name="Rosenzvit M."/>
            <person name="Salinas G."/>
            <person name="Wasmuth J.D."/>
            <person name="Zamanian M."/>
            <person name="Zheng Y."/>
            <person name="Cai X."/>
            <person name="Soberon X."/>
            <person name="Olson P.D."/>
            <person name="Laclette J.P."/>
            <person name="Brehm K."/>
            <person name="Berriman M."/>
            <person name="Garciarrubio A."/>
            <person name="Bobes R.J."/>
            <person name="Fragoso G."/>
            <person name="Sanchez-Flores A."/>
            <person name="Estrada K."/>
            <person name="Cevallos M.A."/>
            <person name="Morett E."/>
            <person name="Gonzalez V."/>
            <person name="Portillo T."/>
            <person name="Ochoa-Leyva A."/>
            <person name="Jose M.V."/>
            <person name="Sciutto E."/>
            <person name="Landa A."/>
            <person name="Jimenez L."/>
            <person name="Valdes V."/>
            <person name="Carrero J.C."/>
            <person name="Larralde C."/>
            <person name="Morales-Montor J."/>
            <person name="Limon-Lason J."/>
            <person name="Soberon X."/>
            <person name="Laclette J.P."/>
        </authorList>
    </citation>
    <scope>NUCLEOTIDE SEQUENCE [LARGE SCALE GENOMIC DNA]</scope>
</reference>
<evidence type="ECO:0000313" key="3">
    <source>
        <dbReference type="Proteomes" id="UP000492820"/>
    </source>
</evidence>
<feature type="region of interest" description="Disordered" evidence="1">
    <location>
        <begin position="196"/>
        <end position="218"/>
    </location>
</feature>
<evidence type="ECO:0000313" key="2">
    <source>
        <dbReference type="EMBL" id="CDS22676.1"/>
    </source>
</evidence>
<sequence length="484" mass="52519">MTEVLNPLGTCANNSSLGPTSNPTSPSNTIRKRLKQSPLSRDEIMSILQNLVLEASLVDYMVAHGVISLSSARELMQVDCKNEQKIEKLMDLLDSECDTPQHYSQNAKIVLLTNALRNTGQHALASQLDRGRKIKPAPLAATKLCDTGYGSDIDSAAGPSSPNLRRRGQLNLWVQVAAIRLSPASCQHFRLPQSRESPLSLSPLSHGKKRPLLSKSPSCCEEETGDAVKDLLETSKGAYFWIDLKGSSISFNEPTNSSPAAAASCVRSKPAPKVNAISRLLSCLCCTVKRRRNSPEIKARNTSGSVDYHLPSFVCPPPSHITSQESPPDDSEMRTREQALRLAKLAILDAKSNEFYTALSSPLSDALVKFLEQTLGVLVLGAQVESHCPNDCLPEGLLQPLSAATAVSIVATTHEALERLHDAVTLTPQEKLPHLPPASSLSSALETIFQQETDFMKKIDLKDICLSVALQADEMRLAASELEE</sequence>
<dbReference type="AlphaFoldDB" id="A0A068WS92"/>
<accession>A0A068WS92</accession>
<evidence type="ECO:0000256" key="1">
    <source>
        <dbReference type="SAM" id="MobiDB-lite"/>
    </source>
</evidence>
<feature type="region of interest" description="Disordered" evidence="1">
    <location>
        <begin position="1"/>
        <end position="30"/>
    </location>
</feature>
<organism evidence="2">
    <name type="scientific">Echinococcus granulosus</name>
    <name type="common">Hydatid tapeworm</name>
    <dbReference type="NCBI Taxonomy" id="6210"/>
    <lineage>
        <taxon>Eukaryota</taxon>
        <taxon>Metazoa</taxon>
        <taxon>Spiralia</taxon>
        <taxon>Lophotrochozoa</taxon>
        <taxon>Platyhelminthes</taxon>
        <taxon>Cestoda</taxon>
        <taxon>Eucestoda</taxon>
        <taxon>Cyclophyllidea</taxon>
        <taxon>Taeniidae</taxon>
        <taxon>Echinococcus</taxon>
        <taxon>Echinococcus granulosus group</taxon>
    </lineage>
</organism>
<name>A0A068WS92_ECHGR</name>
<reference evidence="2" key="2">
    <citation type="submission" date="2014-06" db="EMBL/GenBank/DDBJ databases">
        <authorList>
            <person name="Aslett M."/>
        </authorList>
    </citation>
    <scope>NUCLEOTIDE SEQUENCE</scope>
</reference>
<feature type="compositionally biased region" description="Low complexity" evidence="1">
    <location>
        <begin position="196"/>
        <end position="205"/>
    </location>
</feature>
<dbReference type="Gene3D" id="1.10.533.10">
    <property type="entry name" value="Death Domain, Fas"/>
    <property type="match status" value="1"/>
</dbReference>
<dbReference type="Proteomes" id="UP000492820">
    <property type="component" value="Unassembled WGS sequence"/>
</dbReference>
<proteinExistence type="predicted"/>
<dbReference type="EMBL" id="LK028587">
    <property type="protein sequence ID" value="CDS22676.1"/>
    <property type="molecule type" value="Genomic_DNA"/>
</dbReference>
<evidence type="ECO:0000313" key="4">
    <source>
        <dbReference type="WBParaSite" id="EgrG_001184600"/>
    </source>
</evidence>
<gene>
    <name evidence="2" type="ORF">EgrG_001184600</name>
</gene>
<feature type="compositionally biased region" description="Polar residues" evidence="1">
    <location>
        <begin position="11"/>
        <end position="29"/>
    </location>
</feature>
<protein>
    <submittedName>
        <fullName evidence="2 4">Uncharacterized protein</fullName>
    </submittedName>
</protein>
<reference evidence="4" key="3">
    <citation type="submission" date="2020-10" db="UniProtKB">
        <authorList>
            <consortium name="WormBaseParasite"/>
        </authorList>
    </citation>
    <scope>IDENTIFICATION</scope>
</reference>
<dbReference type="OrthoDB" id="537032at2759"/>